<protein>
    <submittedName>
        <fullName evidence="1">Uncharacterized protein</fullName>
    </submittedName>
</protein>
<reference evidence="1 2" key="1">
    <citation type="submission" date="2020-04" db="EMBL/GenBank/DDBJ databases">
        <title>Advantages and limits of metagenomic assembly and binning of a giant virus.</title>
        <authorList>
            <person name="Schulz F."/>
            <person name="Andreani J."/>
            <person name="Francis R."/>
            <person name="Boudjemaa H."/>
            <person name="Bou Khalil J.Y."/>
            <person name="Lee J."/>
            <person name="La Scola B."/>
            <person name="Woyke T."/>
        </authorList>
    </citation>
    <scope>NUCLEOTIDE SEQUENCE [LARGE SCALE GENOMIC DNA]</scope>
    <source>
        <strain evidence="1 2">FV1/VV64</strain>
    </source>
</reference>
<dbReference type="Proteomes" id="UP001162001">
    <property type="component" value="Segment"/>
</dbReference>
<sequence length="274" mass="30466">MAFYHQKNHRYVDRRQTNRCIPKPHNVTNWQKRAALLNAMPVLVKTYPDFDPSNIIHCVVKQLTSQQLPFVSNHSMIHLTFDSNTSSHGSNVCEGVKQIPDMTFGGCLYDYHIVLQHEASFGTSSIGTFGAGPCVCLAGLDKLNGIGFLTHFDSVSQIRISLGSLLCRLQNTYKDKAISFELVLVGGHTGSSEGMIDEIYDFINQDWVQEKIPMTFVGKSILGWSSRSIGVDLTSMKFCDVVPCSTPDVDHRLQCYAMSLQCASFNGKTGVQFV</sequence>
<dbReference type="EMBL" id="MT418680">
    <property type="protein sequence ID" value="QKF94477.1"/>
    <property type="molecule type" value="Genomic_DNA"/>
</dbReference>
<organism evidence="1 2">
    <name type="scientific">Fadolivirus FV1/VV64</name>
    <dbReference type="NCBI Taxonomy" id="3070911"/>
    <lineage>
        <taxon>Viruses</taxon>
        <taxon>Varidnaviria</taxon>
        <taxon>Bamfordvirae</taxon>
        <taxon>Nucleocytoviricota</taxon>
        <taxon>Megaviricetes</taxon>
        <taxon>Imitervirales</taxon>
        <taxon>Mimiviridae</taxon>
        <taxon>Klosneuvirinae</taxon>
        <taxon>Fadolivirus</taxon>
        <taxon>Fadolivirus algeromassiliense</taxon>
    </lineage>
</organism>
<evidence type="ECO:0000313" key="2">
    <source>
        <dbReference type="Proteomes" id="UP001162001"/>
    </source>
</evidence>
<keyword evidence="2" id="KW-1185">Reference proteome</keyword>
<evidence type="ECO:0000313" key="1">
    <source>
        <dbReference type="EMBL" id="QKF94477.1"/>
    </source>
</evidence>
<gene>
    <name evidence="1" type="ORF">Fadolivirus_1_1019</name>
</gene>
<proteinExistence type="predicted"/>
<accession>A0A7D3V927</accession>
<name>A0A7D3V927_9VIRU</name>